<evidence type="ECO:0000256" key="3">
    <source>
        <dbReference type="ARBA" id="ARBA00023004"/>
    </source>
</evidence>
<keyword evidence="5" id="KW-0472">Membrane</keyword>
<dbReference type="SUPFAM" id="SSF47188">
    <property type="entry name" value="Hemerythrin-like"/>
    <property type="match status" value="1"/>
</dbReference>
<accession>A0A5J4WLS5</accession>
<dbReference type="AlphaFoldDB" id="A0A5J4WLS5"/>
<feature type="region of interest" description="Disordered" evidence="4">
    <location>
        <begin position="681"/>
        <end position="706"/>
    </location>
</feature>
<dbReference type="GO" id="GO:0046872">
    <property type="term" value="F:metal ion binding"/>
    <property type="evidence" value="ECO:0007669"/>
    <property type="project" value="UniProtKB-KW"/>
</dbReference>
<feature type="region of interest" description="Disordered" evidence="4">
    <location>
        <begin position="72"/>
        <end position="121"/>
    </location>
</feature>
<feature type="region of interest" description="Disordered" evidence="4">
    <location>
        <begin position="27"/>
        <end position="51"/>
    </location>
</feature>
<evidence type="ECO:0000256" key="5">
    <source>
        <dbReference type="SAM" id="Phobius"/>
    </source>
</evidence>
<feature type="compositionally biased region" description="Polar residues" evidence="4">
    <location>
        <begin position="35"/>
        <end position="51"/>
    </location>
</feature>
<comment type="caution">
    <text evidence="6">The sequence shown here is derived from an EMBL/GenBank/DDBJ whole genome shotgun (WGS) entry which is preliminary data.</text>
</comment>
<keyword evidence="2" id="KW-0479">Metal-binding</keyword>
<sequence length="706" mass="80260">MYEKAPASARIDDELSYAGGYDTLLQTEGPRFINDSDSTTTASPQKLHTKNVNKLDNIDEDMMISQHVLKGNLKQQRQSQAEADELAQNDDDDDYDEDEQFLIDSSQDSFKEEDDEDDEEDMGDIVAKQIRANQNQEMNQYGIDTSSDQFKIQNTQWPQLDEPPTPPSPSQAGAATFDIAELNPHVHTGRELLEWQQGVKRAVSEVWSKAQRLPTVLNWSVVWRVVIALGIIVGLGGGTVAVIASALQKANMYGSQMILSASRTATLLQMHYLALQLVFNTNYAPVQNITDQDATSPVIFNTEHMQNSREVIQDMLARGIDYFNKIDAHLRYGSSDYTDSQDKLLDELKTTGLEGSRANLDTVMLGETDCLMDDGEVSSSNASTSNPCIDRPNRNYMVTQTFTGLDALFQLFIADVLHMSRYPTNIIIASDDHFLRLVSLGNNDLYRGSVKFMNELSNNALDFVNSARMSIVDITIADCIVYFVIFLVLLLPLRSFFTSAMNRTTLLNELVPEIKRDELVWKEKYQTKLKAMDDGNQKLLQLLANIVELCEEREAFSKSLLSPINSRTSQKKNKSVVNSTTEQHLRSSAEACLNAMQKHFEWQRNQMIIQHIKIPMAQEHIREHRYLLKEAQYLFRFILKFPESTAIVVNAVHVFQAEHIMKTDFLLAKSINARAKKLRDRTIMKKKRQQEKKKEQTKQASQQQKQ</sequence>
<dbReference type="Gene3D" id="1.20.120.50">
    <property type="entry name" value="Hemerythrin-like"/>
    <property type="match status" value="1"/>
</dbReference>
<reference evidence="6 7" key="1">
    <citation type="submission" date="2019-03" db="EMBL/GenBank/DDBJ databases">
        <title>Single cell metagenomics reveals metabolic interactions within the superorganism composed of flagellate Streblomastix strix and complex community of Bacteroidetes bacteria on its surface.</title>
        <authorList>
            <person name="Treitli S.C."/>
            <person name="Kolisko M."/>
            <person name="Husnik F."/>
            <person name="Keeling P."/>
            <person name="Hampl V."/>
        </authorList>
    </citation>
    <scope>NUCLEOTIDE SEQUENCE [LARGE SCALE GENOMIC DNA]</scope>
    <source>
        <strain evidence="6">ST1C</strain>
    </source>
</reference>
<feature type="compositionally biased region" description="Acidic residues" evidence="4">
    <location>
        <begin position="82"/>
        <end position="101"/>
    </location>
</feature>
<dbReference type="Proteomes" id="UP000324800">
    <property type="component" value="Unassembled WGS sequence"/>
</dbReference>
<evidence type="ECO:0000256" key="4">
    <source>
        <dbReference type="SAM" id="MobiDB-lite"/>
    </source>
</evidence>
<feature type="transmembrane region" description="Helical" evidence="5">
    <location>
        <begin position="471"/>
        <end position="493"/>
    </location>
</feature>
<keyword evidence="5" id="KW-1133">Transmembrane helix</keyword>
<keyword evidence="3" id="KW-0408">Iron</keyword>
<protein>
    <submittedName>
        <fullName evidence="6">Uncharacterized protein</fullName>
    </submittedName>
</protein>
<gene>
    <name evidence="6" type="ORF">EZS28_008551</name>
</gene>
<evidence type="ECO:0000313" key="6">
    <source>
        <dbReference type="EMBL" id="KAA6395920.1"/>
    </source>
</evidence>
<feature type="compositionally biased region" description="Acidic residues" evidence="4">
    <location>
        <begin position="111"/>
        <end position="121"/>
    </location>
</feature>
<name>A0A5J4WLS5_9EUKA</name>
<evidence type="ECO:0000313" key="7">
    <source>
        <dbReference type="Proteomes" id="UP000324800"/>
    </source>
</evidence>
<keyword evidence="5" id="KW-0812">Transmembrane</keyword>
<dbReference type="InterPro" id="IPR035938">
    <property type="entry name" value="Hemerythrin-like_sf"/>
</dbReference>
<organism evidence="6 7">
    <name type="scientific">Streblomastix strix</name>
    <dbReference type="NCBI Taxonomy" id="222440"/>
    <lineage>
        <taxon>Eukaryota</taxon>
        <taxon>Metamonada</taxon>
        <taxon>Preaxostyla</taxon>
        <taxon>Oxymonadida</taxon>
        <taxon>Streblomastigidae</taxon>
        <taxon>Streblomastix</taxon>
    </lineage>
</organism>
<dbReference type="EMBL" id="SNRW01001561">
    <property type="protein sequence ID" value="KAA6395920.1"/>
    <property type="molecule type" value="Genomic_DNA"/>
</dbReference>
<feature type="transmembrane region" description="Helical" evidence="5">
    <location>
        <begin position="221"/>
        <end position="247"/>
    </location>
</feature>
<feature type="compositionally biased region" description="Basic residues" evidence="4">
    <location>
        <begin position="681"/>
        <end position="691"/>
    </location>
</feature>
<evidence type="ECO:0000256" key="1">
    <source>
        <dbReference type="ARBA" id="ARBA00010587"/>
    </source>
</evidence>
<evidence type="ECO:0000256" key="2">
    <source>
        <dbReference type="ARBA" id="ARBA00022723"/>
    </source>
</evidence>
<comment type="similarity">
    <text evidence="1">Belongs to the hemerythrin family.</text>
</comment>
<proteinExistence type="inferred from homology"/>